<gene>
    <name evidence="4" type="ORF">GCM10023203_15030</name>
</gene>
<dbReference type="PROSITE" id="PS01162">
    <property type="entry name" value="QOR_ZETA_CRYSTAL"/>
    <property type="match status" value="1"/>
</dbReference>
<dbReference type="InterPro" id="IPR002364">
    <property type="entry name" value="Quin_OxRdtase/zeta-crystal_CS"/>
</dbReference>
<keyword evidence="5" id="KW-1185">Reference proteome</keyword>
<dbReference type="Proteomes" id="UP001500457">
    <property type="component" value="Unassembled WGS sequence"/>
</dbReference>
<keyword evidence="1" id="KW-0521">NADP</keyword>
<dbReference type="InterPro" id="IPR020843">
    <property type="entry name" value="ER"/>
</dbReference>
<evidence type="ECO:0000313" key="4">
    <source>
        <dbReference type="EMBL" id="GAA4867481.1"/>
    </source>
</evidence>
<dbReference type="SMART" id="SM00829">
    <property type="entry name" value="PKS_ER"/>
    <property type="match status" value="1"/>
</dbReference>
<sequence length="361" mass="37120">MRNTYPWYGTRRTGATRASPLASRPVYAISIREPGGPEVLEWVEHPDPEPGEGEVVVDVVASAVNRADVMQRQGNYPPPPGASEIPGLECSGRISALGAGVTGWSVGDEVCALLAGGGYAEKVAVPAVQLLPVPDGVSLTDAGGLPEVACTVWSNLAMTGHLREGETLLVHGGSGGIGTHAIQVGKALGARVIATAGSPERLQACLDLGADLAIDYHDELPDEVAKATDDRGVDVILDNMGASMLTANLASLATGGRLVIIGLMGGAKTEINLGSMLGRRLSISTTTLRGRPVEGPDGKGVIVAATRDDLWPLVGQGRVRPVIHEYLPAAEASRAHEALDAGGVVGKLVLVVQDEDGVLGG</sequence>
<dbReference type="NCBIfam" id="TIGR02824">
    <property type="entry name" value="quinone_pig3"/>
    <property type="match status" value="1"/>
</dbReference>
<dbReference type="PANTHER" id="PTHR48106:SF8">
    <property type="entry name" value="OS02G0805600 PROTEIN"/>
    <property type="match status" value="1"/>
</dbReference>
<dbReference type="SUPFAM" id="SSF50129">
    <property type="entry name" value="GroES-like"/>
    <property type="match status" value="1"/>
</dbReference>
<dbReference type="PANTHER" id="PTHR48106">
    <property type="entry name" value="QUINONE OXIDOREDUCTASE PIG3-RELATED"/>
    <property type="match status" value="1"/>
</dbReference>
<dbReference type="InterPro" id="IPR014189">
    <property type="entry name" value="Quinone_OxRdtase_PIG3"/>
</dbReference>
<keyword evidence="2" id="KW-0560">Oxidoreductase</keyword>
<protein>
    <submittedName>
        <fullName evidence="4">NAD(P)H-quinone oxidoreductase</fullName>
    </submittedName>
</protein>
<dbReference type="CDD" id="cd05276">
    <property type="entry name" value="p53_inducible_oxidoreductase"/>
    <property type="match status" value="1"/>
</dbReference>
<evidence type="ECO:0000259" key="3">
    <source>
        <dbReference type="SMART" id="SM00829"/>
    </source>
</evidence>
<name>A0ABP9E3Y4_9PSEU</name>
<dbReference type="SUPFAM" id="SSF51735">
    <property type="entry name" value="NAD(P)-binding Rossmann-fold domains"/>
    <property type="match status" value="1"/>
</dbReference>
<proteinExistence type="predicted"/>
<evidence type="ECO:0000256" key="1">
    <source>
        <dbReference type="ARBA" id="ARBA00022857"/>
    </source>
</evidence>
<dbReference type="EMBL" id="BAABHQ010000003">
    <property type="protein sequence ID" value="GAA4867481.1"/>
    <property type="molecule type" value="Genomic_DNA"/>
</dbReference>
<dbReference type="InterPro" id="IPR013149">
    <property type="entry name" value="ADH-like_C"/>
</dbReference>
<evidence type="ECO:0000256" key="2">
    <source>
        <dbReference type="ARBA" id="ARBA00023002"/>
    </source>
</evidence>
<dbReference type="InterPro" id="IPR013154">
    <property type="entry name" value="ADH-like_N"/>
</dbReference>
<dbReference type="InterPro" id="IPR011032">
    <property type="entry name" value="GroES-like_sf"/>
</dbReference>
<dbReference type="Pfam" id="PF00107">
    <property type="entry name" value="ADH_zinc_N"/>
    <property type="match status" value="1"/>
</dbReference>
<comment type="caution">
    <text evidence="4">The sequence shown here is derived from an EMBL/GenBank/DDBJ whole genome shotgun (WGS) entry which is preliminary data.</text>
</comment>
<feature type="domain" description="Enoyl reductase (ER)" evidence="3">
    <location>
        <begin position="35"/>
        <end position="350"/>
    </location>
</feature>
<accession>A0ABP9E3Y4</accession>
<reference evidence="5" key="1">
    <citation type="journal article" date="2019" name="Int. J. Syst. Evol. Microbiol.">
        <title>The Global Catalogue of Microorganisms (GCM) 10K type strain sequencing project: providing services to taxonomists for standard genome sequencing and annotation.</title>
        <authorList>
            <consortium name="The Broad Institute Genomics Platform"/>
            <consortium name="The Broad Institute Genome Sequencing Center for Infectious Disease"/>
            <person name="Wu L."/>
            <person name="Ma J."/>
        </authorList>
    </citation>
    <scope>NUCLEOTIDE SEQUENCE [LARGE SCALE GENOMIC DNA]</scope>
    <source>
        <strain evidence="5">JCM 17983</strain>
    </source>
</reference>
<organism evidence="4 5">
    <name type="scientific">Actinomycetospora straminea</name>
    <dbReference type="NCBI Taxonomy" id="663607"/>
    <lineage>
        <taxon>Bacteria</taxon>
        <taxon>Bacillati</taxon>
        <taxon>Actinomycetota</taxon>
        <taxon>Actinomycetes</taxon>
        <taxon>Pseudonocardiales</taxon>
        <taxon>Pseudonocardiaceae</taxon>
        <taxon>Actinomycetospora</taxon>
    </lineage>
</organism>
<dbReference type="InterPro" id="IPR036291">
    <property type="entry name" value="NAD(P)-bd_dom_sf"/>
</dbReference>
<dbReference type="Gene3D" id="3.40.50.720">
    <property type="entry name" value="NAD(P)-binding Rossmann-like Domain"/>
    <property type="match status" value="1"/>
</dbReference>
<evidence type="ECO:0000313" key="5">
    <source>
        <dbReference type="Proteomes" id="UP001500457"/>
    </source>
</evidence>
<dbReference type="Gene3D" id="3.90.180.10">
    <property type="entry name" value="Medium-chain alcohol dehydrogenases, catalytic domain"/>
    <property type="match status" value="1"/>
</dbReference>
<dbReference type="Pfam" id="PF08240">
    <property type="entry name" value="ADH_N"/>
    <property type="match status" value="1"/>
</dbReference>